<protein>
    <recommendedName>
        <fullName evidence="3">Peptidase C80 domain-containing protein</fullName>
    </recommendedName>
</protein>
<evidence type="ECO:0008006" key="3">
    <source>
        <dbReference type="Google" id="ProtNLM"/>
    </source>
</evidence>
<dbReference type="RefSeq" id="WP_055748167.1">
    <property type="nucleotide sequence ID" value="NZ_LJJB01000015.1"/>
</dbReference>
<dbReference type="Proteomes" id="UP000051063">
    <property type="component" value="Unassembled WGS sequence"/>
</dbReference>
<evidence type="ECO:0000313" key="2">
    <source>
        <dbReference type="Proteomes" id="UP000051063"/>
    </source>
</evidence>
<name>A0ABR5MZU6_BRECH</name>
<comment type="caution">
    <text evidence="1">The sequence shown here is derived from an EMBL/GenBank/DDBJ whole genome shotgun (WGS) entry which is preliminary data.</text>
</comment>
<accession>A0ABR5MZU6</accession>
<evidence type="ECO:0000313" key="1">
    <source>
        <dbReference type="EMBL" id="KQL43626.1"/>
    </source>
</evidence>
<keyword evidence="2" id="KW-1185">Reference proteome</keyword>
<dbReference type="EMBL" id="LJJB01000015">
    <property type="protein sequence ID" value="KQL43626.1"/>
    <property type="molecule type" value="Genomic_DNA"/>
</dbReference>
<gene>
    <name evidence="1" type="ORF">AN963_29895</name>
</gene>
<sequence>MKFIHYQPDNKGVRSFSGIKKYLKKTFEQTAEGFYEFYKTPHDFIKFLSDRTDVADIVLVTAHGGKDSYLDIRESYDKPKKIFTTEHASLFSNNFIFAISCYTTQVLGQKVLDENGIVYIGFNDTVESDFVFNNDDQNKSLKYNLEKIFIQVYNKCIGLALYKFVVECRTAISFYKFLDILFRKEVNIVSKMTLDELNKQFSTDLKVETATKLKAILKLEFISKFDMMKSKLVFQGEDYYVPWYFLDKQDENTLEVILQNIQNVNGKYLYYRYFVEHLIYRKLGRPQASEIARRLFEKEVQQLRERVPNVLSEKVIM</sequence>
<organism evidence="1 2">
    <name type="scientific">Brevibacillus choshinensis</name>
    <dbReference type="NCBI Taxonomy" id="54911"/>
    <lineage>
        <taxon>Bacteria</taxon>
        <taxon>Bacillati</taxon>
        <taxon>Bacillota</taxon>
        <taxon>Bacilli</taxon>
        <taxon>Bacillales</taxon>
        <taxon>Paenibacillaceae</taxon>
        <taxon>Brevibacillus</taxon>
    </lineage>
</organism>
<proteinExistence type="predicted"/>
<reference evidence="1 2" key="1">
    <citation type="submission" date="2015-09" db="EMBL/GenBank/DDBJ databases">
        <title>Genome sequencing project for genomic taxonomy and phylogenomics of Bacillus-like bacteria.</title>
        <authorList>
            <person name="Liu B."/>
            <person name="Wang J."/>
            <person name="Zhu Y."/>
            <person name="Liu G."/>
            <person name="Chen Q."/>
            <person name="Chen Z."/>
            <person name="Lan J."/>
            <person name="Che J."/>
            <person name="Ge C."/>
            <person name="Shi H."/>
            <person name="Pan Z."/>
            <person name="Liu X."/>
        </authorList>
    </citation>
    <scope>NUCLEOTIDE SEQUENCE [LARGE SCALE GENOMIC DNA]</scope>
    <source>
        <strain evidence="1 2">DSM 8552</strain>
    </source>
</reference>